<sequence>MKAVVYDQFGTADVLRLANVPQPEPRPGDLLVRVRALGVNRADILQRQGYYGTQTYGESALLGLELSGEVVAVGSDVVDMQPGDRVMAIVGGGAYAEYARVDRGMAVAIPEGLDFIGAAAVMESFVTAWEALVHLGEIAPGDSILVHAAAGGIGSAAVQIGKALGARVFATASSARRAEVEALGAEVVFDYRAEDFEQGIREQTSGSGVDVIVDFLGGDYLGRNLRSLRPGGRLVQVGLLSGHEDTRIPLGLLLHNHLRLIGTVMKSRSVDEKRAMVRRFTENGLPMLADGRLRPVVGQTYPLSEAAQAHRSMEAGGGFGKIVLTIDDVRLGAET</sequence>
<dbReference type="Gene3D" id="3.90.180.10">
    <property type="entry name" value="Medium-chain alcohol dehydrogenases, catalytic domain"/>
    <property type="match status" value="1"/>
</dbReference>
<dbReference type="PROSITE" id="PS01162">
    <property type="entry name" value="QOR_ZETA_CRYSTAL"/>
    <property type="match status" value="1"/>
</dbReference>
<dbReference type="EMBL" id="JAMXLX010000010">
    <property type="protein sequence ID" value="MCO5959630.1"/>
    <property type="molecule type" value="Genomic_DNA"/>
</dbReference>
<dbReference type="GO" id="GO:0008270">
    <property type="term" value="F:zinc ion binding"/>
    <property type="evidence" value="ECO:0007669"/>
    <property type="project" value="InterPro"/>
</dbReference>
<feature type="domain" description="Enoyl reductase (ER)" evidence="3">
    <location>
        <begin position="10"/>
        <end position="324"/>
    </location>
</feature>
<dbReference type="SMART" id="SM00829">
    <property type="entry name" value="PKS_ER"/>
    <property type="match status" value="1"/>
</dbReference>
<dbReference type="InterPro" id="IPR036291">
    <property type="entry name" value="NAD(P)-bd_dom_sf"/>
</dbReference>
<organism evidence="4 5">
    <name type="scientific">Ciceribacter sichuanensis</name>
    <dbReference type="NCBI Taxonomy" id="2949647"/>
    <lineage>
        <taxon>Bacteria</taxon>
        <taxon>Pseudomonadati</taxon>
        <taxon>Pseudomonadota</taxon>
        <taxon>Alphaproteobacteria</taxon>
        <taxon>Hyphomicrobiales</taxon>
        <taxon>Rhizobiaceae</taxon>
        <taxon>Ciceribacter</taxon>
    </lineage>
</organism>
<dbReference type="Proteomes" id="UP001155380">
    <property type="component" value="Unassembled WGS sequence"/>
</dbReference>
<accession>A0AAJ1F765</accession>
<evidence type="ECO:0000256" key="1">
    <source>
        <dbReference type="ARBA" id="ARBA00022857"/>
    </source>
</evidence>
<proteinExistence type="predicted"/>
<evidence type="ECO:0000256" key="2">
    <source>
        <dbReference type="ARBA" id="ARBA00023002"/>
    </source>
</evidence>
<reference evidence="4" key="1">
    <citation type="submission" date="2022-06" db="EMBL/GenBank/DDBJ databases">
        <authorList>
            <person name="Sun Q."/>
        </authorList>
    </citation>
    <scope>NUCLEOTIDE SEQUENCE</scope>
    <source>
        <strain evidence="4">S101</strain>
    </source>
</reference>
<keyword evidence="2" id="KW-0560">Oxidoreductase</keyword>
<evidence type="ECO:0000313" key="5">
    <source>
        <dbReference type="Proteomes" id="UP001155380"/>
    </source>
</evidence>
<gene>
    <name evidence="4" type="ORF">NBH21_22910</name>
</gene>
<dbReference type="AlphaFoldDB" id="A0AAJ1F765"/>
<dbReference type="NCBIfam" id="TIGR02824">
    <property type="entry name" value="quinone_pig3"/>
    <property type="match status" value="1"/>
</dbReference>
<dbReference type="Gene3D" id="3.40.50.720">
    <property type="entry name" value="NAD(P)-binding Rossmann-like Domain"/>
    <property type="match status" value="1"/>
</dbReference>
<dbReference type="InterPro" id="IPR013154">
    <property type="entry name" value="ADH-like_N"/>
</dbReference>
<keyword evidence="1" id="KW-0521">NADP</keyword>
<dbReference type="InterPro" id="IPR020843">
    <property type="entry name" value="ER"/>
</dbReference>
<dbReference type="InterPro" id="IPR002364">
    <property type="entry name" value="Quin_OxRdtase/zeta-crystal_CS"/>
</dbReference>
<dbReference type="CDD" id="cd05276">
    <property type="entry name" value="p53_inducible_oxidoreductase"/>
    <property type="match status" value="1"/>
</dbReference>
<dbReference type="RefSeq" id="WP_250913116.1">
    <property type="nucleotide sequence ID" value="NZ_JAMXLX010000010.1"/>
</dbReference>
<dbReference type="Pfam" id="PF08240">
    <property type="entry name" value="ADH_N"/>
    <property type="match status" value="1"/>
</dbReference>
<dbReference type="Pfam" id="PF00107">
    <property type="entry name" value="ADH_zinc_N"/>
    <property type="match status" value="1"/>
</dbReference>
<dbReference type="InterPro" id="IPR011032">
    <property type="entry name" value="GroES-like_sf"/>
</dbReference>
<dbReference type="SUPFAM" id="SSF50129">
    <property type="entry name" value="GroES-like"/>
    <property type="match status" value="1"/>
</dbReference>
<name>A0AAJ1F765_9HYPH</name>
<protein>
    <submittedName>
        <fullName evidence="4">NAD(P)H-quinone oxidoreductase</fullName>
    </submittedName>
</protein>
<dbReference type="GO" id="GO:0016651">
    <property type="term" value="F:oxidoreductase activity, acting on NAD(P)H"/>
    <property type="evidence" value="ECO:0007669"/>
    <property type="project" value="TreeGrafter"/>
</dbReference>
<dbReference type="InterPro" id="IPR013149">
    <property type="entry name" value="ADH-like_C"/>
</dbReference>
<dbReference type="SUPFAM" id="SSF51735">
    <property type="entry name" value="NAD(P)-binding Rossmann-fold domains"/>
    <property type="match status" value="1"/>
</dbReference>
<dbReference type="PANTHER" id="PTHR48106">
    <property type="entry name" value="QUINONE OXIDOREDUCTASE PIG3-RELATED"/>
    <property type="match status" value="1"/>
</dbReference>
<dbReference type="PANTHER" id="PTHR48106:SF18">
    <property type="entry name" value="QUINONE OXIDOREDUCTASE PIG3"/>
    <property type="match status" value="1"/>
</dbReference>
<dbReference type="GO" id="GO:0070402">
    <property type="term" value="F:NADPH binding"/>
    <property type="evidence" value="ECO:0007669"/>
    <property type="project" value="TreeGrafter"/>
</dbReference>
<comment type="caution">
    <text evidence="4">The sequence shown here is derived from an EMBL/GenBank/DDBJ whole genome shotgun (WGS) entry which is preliminary data.</text>
</comment>
<dbReference type="InterPro" id="IPR014189">
    <property type="entry name" value="Quinone_OxRdtase_PIG3"/>
</dbReference>
<evidence type="ECO:0000259" key="3">
    <source>
        <dbReference type="SMART" id="SM00829"/>
    </source>
</evidence>
<evidence type="ECO:0000313" key="4">
    <source>
        <dbReference type="EMBL" id="MCO5959630.1"/>
    </source>
</evidence>